<evidence type="ECO:0000256" key="8">
    <source>
        <dbReference type="ARBA" id="ARBA00022985"/>
    </source>
</evidence>
<proteinExistence type="predicted"/>
<keyword evidence="5" id="KW-0997">Cell inner membrane</keyword>
<evidence type="ECO:0000256" key="6">
    <source>
        <dbReference type="ARBA" id="ARBA00022556"/>
    </source>
</evidence>
<name>A0A097R1E1_HAFAL</name>
<dbReference type="GO" id="GO:0009103">
    <property type="term" value="P:lipopolysaccharide biosynthetic process"/>
    <property type="evidence" value="ECO:0007669"/>
    <property type="project" value="UniProtKB-KW"/>
</dbReference>
<dbReference type="OrthoDB" id="9783707at2"/>
<evidence type="ECO:0000256" key="1">
    <source>
        <dbReference type="ARBA" id="ARBA00004651"/>
    </source>
</evidence>
<feature type="transmembrane region" description="Helical" evidence="12">
    <location>
        <begin position="30"/>
        <end position="53"/>
    </location>
</feature>
<keyword evidence="2" id="KW-0813">Transport</keyword>
<keyword evidence="9 12" id="KW-1133">Transmembrane helix</keyword>
<dbReference type="GO" id="GO:0022857">
    <property type="term" value="F:transmembrane transporter activity"/>
    <property type="evidence" value="ECO:0007669"/>
    <property type="project" value="InterPro"/>
</dbReference>
<dbReference type="RefSeq" id="WP_025801706.1">
    <property type="nucleotide sequence ID" value="NZ_CP009706.1"/>
</dbReference>
<evidence type="ECO:0000256" key="9">
    <source>
        <dbReference type="ARBA" id="ARBA00022989"/>
    </source>
</evidence>
<dbReference type="GeneID" id="56891507"/>
<organism evidence="14 15">
    <name type="scientific">Hafnia alvei FB1</name>
    <dbReference type="NCBI Taxonomy" id="1453496"/>
    <lineage>
        <taxon>Bacteria</taxon>
        <taxon>Pseudomonadati</taxon>
        <taxon>Pseudomonadota</taxon>
        <taxon>Gammaproteobacteria</taxon>
        <taxon>Enterobacterales</taxon>
        <taxon>Hafniaceae</taxon>
        <taxon>Hafnia</taxon>
    </lineage>
</organism>
<keyword evidence="4" id="KW-0444">Lipid biosynthesis</keyword>
<dbReference type="GO" id="GO:0009245">
    <property type="term" value="P:lipid A biosynthetic process"/>
    <property type="evidence" value="ECO:0007669"/>
    <property type="project" value="UniProtKB-KW"/>
</dbReference>
<dbReference type="EMBL" id="CP009706">
    <property type="protein sequence ID" value="AIU72532.1"/>
    <property type="molecule type" value="Genomic_DNA"/>
</dbReference>
<keyword evidence="7 12" id="KW-0812">Transmembrane</keyword>
<keyword evidence="3" id="KW-1003">Cell membrane</keyword>
<evidence type="ECO:0000256" key="2">
    <source>
        <dbReference type="ARBA" id="ARBA00022448"/>
    </source>
</evidence>
<keyword evidence="6" id="KW-0441">Lipid A biosynthesis</keyword>
<dbReference type="PANTHER" id="PTHR30561">
    <property type="entry name" value="SMR FAMILY PROTON-DEPENDENT DRUG EFFLUX TRANSPORTER SUGE"/>
    <property type="match status" value="1"/>
</dbReference>
<feature type="transmembrane region" description="Helical" evidence="12">
    <location>
        <begin position="6"/>
        <end position="23"/>
    </location>
</feature>
<evidence type="ECO:0000256" key="11">
    <source>
        <dbReference type="ARBA" id="ARBA00023136"/>
    </source>
</evidence>
<dbReference type="InterPro" id="IPR037185">
    <property type="entry name" value="EmrE-like"/>
</dbReference>
<evidence type="ECO:0000259" key="13">
    <source>
        <dbReference type="Pfam" id="PF00892"/>
    </source>
</evidence>
<dbReference type="InterPro" id="IPR000390">
    <property type="entry name" value="Small_drug/metabolite_transptr"/>
</dbReference>
<dbReference type="eggNOG" id="COG0697">
    <property type="taxonomic scope" value="Bacteria"/>
</dbReference>
<reference evidence="14 15" key="1">
    <citation type="journal article" date="2014" name="Gut Pathog.">
        <title>Gene clusters of Hafnia alvei strain FB1 important in survival and pathogenesis: a draft genome perspective.</title>
        <authorList>
            <person name="Tan J.Y."/>
            <person name="Yin W.F."/>
            <person name="Chan K.G."/>
        </authorList>
    </citation>
    <scope>NUCLEOTIDE SEQUENCE [LARGE SCALE GENOMIC DNA]</scope>
    <source>
        <strain evidence="14 15">FB1</strain>
    </source>
</reference>
<dbReference type="GO" id="GO:0005886">
    <property type="term" value="C:plasma membrane"/>
    <property type="evidence" value="ECO:0007669"/>
    <property type="project" value="UniProtKB-SubCell"/>
</dbReference>
<feature type="transmembrane region" description="Helical" evidence="12">
    <location>
        <begin position="59"/>
        <end position="76"/>
    </location>
</feature>
<dbReference type="PANTHER" id="PTHR30561:SF9">
    <property type="entry name" value="4-AMINO-4-DEOXY-L-ARABINOSE-PHOSPHOUNDECAPRENOL FLIPPASE SUBUNIT ARNF-RELATED"/>
    <property type="match status" value="1"/>
</dbReference>
<evidence type="ECO:0000256" key="3">
    <source>
        <dbReference type="ARBA" id="ARBA00022475"/>
    </source>
</evidence>
<keyword evidence="11 12" id="KW-0472">Membrane</keyword>
<feature type="transmembrane region" description="Helical" evidence="12">
    <location>
        <begin position="206"/>
        <end position="227"/>
    </location>
</feature>
<evidence type="ECO:0000313" key="14">
    <source>
        <dbReference type="EMBL" id="AIU72532.1"/>
    </source>
</evidence>
<feature type="domain" description="EamA" evidence="13">
    <location>
        <begin position="147"/>
        <end position="277"/>
    </location>
</feature>
<evidence type="ECO:0000256" key="5">
    <source>
        <dbReference type="ARBA" id="ARBA00022519"/>
    </source>
</evidence>
<keyword evidence="15" id="KW-1185">Reference proteome</keyword>
<feature type="transmembrane region" description="Helical" evidence="12">
    <location>
        <begin position="88"/>
        <end position="108"/>
    </location>
</feature>
<evidence type="ECO:0000256" key="7">
    <source>
        <dbReference type="ARBA" id="ARBA00022692"/>
    </source>
</evidence>
<dbReference type="AlphaFoldDB" id="A0A097R1E1"/>
<keyword evidence="8" id="KW-0448">Lipopolysaccharide biosynthesis</keyword>
<feature type="domain" description="EamA" evidence="13">
    <location>
        <begin position="6"/>
        <end position="131"/>
    </location>
</feature>
<dbReference type="KEGG" id="hav:AT03_09120"/>
<keyword evidence="10" id="KW-0443">Lipid metabolism</keyword>
<accession>A0A097R1E1</accession>
<protein>
    <submittedName>
        <fullName evidence="14">Membrane protein</fullName>
    </submittedName>
</protein>
<dbReference type="SUPFAM" id="SSF103481">
    <property type="entry name" value="Multidrug resistance efflux transporter EmrE"/>
    <property type="match status" value="2"/>
</dbReference>
<feature type="transmembrane region" description="Helical" evidence="12">
    <location>
        <begin position="173"/>
        <end position="194"/>
    </location>
</feature>
<evidence type="ECO:0000313" key="15">
    <source>
        <dbReference type="Proteomes" id="UP000029986"/>
    </source>
</evidence>
<dbReference type="Gene3D" id="1.10.3730.20">
    <property type="match status" value="2"/>
</dbReference>
<evidence type="ECO:0000256" key="4">
    <source>
        <dbReference type="ARBA" id="ARBA00022516"/>
    </source>
</evidence>
<evidence type="ECO:0000256" key="10">
    <source>
        <dbReference type="ARBA" id="ARBA00023098"/>
    </source>
</evidence>
<gene>
    <name evidence="14" type="ORF">AT03_09120</name>
</gene>
<evidence type="ECO:0000256" key="12">
    <source>
        <dbReference type="SAM" id="Phobius"/>
    </source>
</evidence>
<feature type="transmembrane region" description="Helical" evidence="12">
    <location>
        <begin position="144"/>
        <end position="161"/>
    </location>
</feature>
<dbReference type="InterPro" id="IPR000620">
    <property type="entry name" value="EamA_dom"/>
</dbReference>
<feature type="transmembrane region" description="Helical" evidence="12">
    <location>
        <begin position="114"/>
        <end position="132"/>
    </location>
</feature>
<comment type="subcellular location">
    <subcellularLocation>
        <location evidence="1">Cell membrane</location>
        <topology evidence="1">Multi-pass membrane protein</topology>
    </subcellularLocation>
</comment>
<sequence>MTTPVFLAVLCAALLHASWNTLVKIGEERFVGVALIAIFSGAVSLCGLAWVGLPNLSSLPWLLLSLVLHTGYCLFLSRAYGQGDLGQIYPLARGSAPLLAMMLSALFLREYPPLLGVIGALVLVSGVLLMALRGGGRRKLNGKAVRYALVTAMFTAGYTLSDGAGARAAEAPLTYTLWLFTLNGIIMLPLLWLHQRGKTWGQIKRNWRVGLAGGTMSLLAYGIVIWALTQAPIGVVAALRESSVLFAMIFSVWLLKEPMGKARIAASLVIVTGVMLSRLG</sequence>
<dbReference type="Pfam" id="PF00892">
    <property type="entry name" value="EamA"/>
    <property type="match status" value="2"/>
</dbReference>
<dbReference type="HOGENOM" id="CLU_060016_3_0_6"/>
<feature type="transmembrane region" description="Helical" evidence="12">
    <location>
        <begin position="233"/>
        <end position="255"/>
    </location>
</feature>
<dbReference type="Proteomes" id="UP000029986">
    <property type="component" value="Chromosome"/>
</dbReference>
<dbReference type="PATRIC" id="fig|1453496.5.peg.1824"/>